<dbReference type="RefSeq" id="WP_284251218.1">
    <property type="nucleotide sequence ID" value="NZ_BSUM01000001.1"/>
</dbReference>
<name>A0AA37XGH8_9MICO</name>
<keyword evidence="2" id="KW-1185">Reference proteome</keyword>
<evidence type="ECO:0000313" key="1">
    <source>
        <dbReference type="EMBL" id="GMA32541.1"/>
    </source>
</evidence>
<gene>
    <name evidence="1" type="ORF">GCM10025875_25330</name>
</gene>
<comment type="caution">
    <text evidence="1">The sequence shown here is derived from an EMBL/GenBank/DDBJ whole genome shotgun (WGS) entry which is preliminary data.</text>
</comment>
<reference evidence="1" key="2">
    <citation type="submission" date="2023-02" db="EMBL/GenBank/DDBJ databases">
        <authorList>
            <person name="Sun Q."/>
            <person name="Mori K."/>
        </authorList>
    </citation>
    <scope>NUCLEOTIDE SEQUENCE</scope>
    <source>
        <strain evidence="1">NBRC 112290</strain>
    </source>
</reference>
<dbReference type="InterPro" id="IPR018490">
    <property type="entry name" value="cNMP-bd_dom_sf"/>
</dbReference>
<proteinExistence type="predicted"/>
<protein>
    <recommendedName>
        <fullName evidence="3">Crp/Fnr family transcriptional regulator</fullName>
    </recommendedName>
</protein>
<dbReference type="AlphaFoldDB" id="A0AA37XGH8"/>
<dbReference type="InterPro" id="IPR014710">
    <property type="entry name" value="RmlC-like_jellyroll"/>
</dbReference>
<dbReference type="Gene3D" id="2.60.120.10">
    <property type="entry name" value="Jelly Rolls"/>
    <property type="match status" value="1"/>
</dbReference>
<evidence type="ECO:0008006" key="3">
    <source>
        <dbReference type="Google" id="ProtNLM"/>
    </source>
</evidence>
<reference evidence="1" key="1">
    <citation type="journal article" date="2014" name="Int. J. Syst. Evol. Microbiol.">
        <title>Complete genome sequence of Corynebacterium casei LMG S-19264T (=DSM 44701T), isolated from a smear-ripened cheese.</title>
        <authorList>
            <consortium name="US DOE Joint Genome Institute (JGI-PGF)"/>
            <person name="Walter F."/>
            <person name="Albersmeier A."/>
            <person name="Kalinowski J."/>
            <person name="Ruckert C."/>
        </authorList>
    </citation>
    <scope>NUCLEOTIDE SEQUENCE</scope>
    <source>
        <strain evidence="1">NBRC 112290</strain>
    </source>
</reference>
<dbReference type="Proteomes" id="UP001157161">
    <property type="component" value="Unassembled WGS sequence"/>
</dbReference>
<dbReference type="SUPFAM" id="SSF51206">
    <property type="entry name" value="cAMP-binding domain-like"/>
    <property type="match status" value="1"/>
</dbReference>
<evidence type="ECO:0000313" key="2">
    <source>
        <dbReference type="Proteomes" id="UP001157161"/>
    </source>
</evidence>
<organism evidence="1 2">
    <name type="scientific">Litorihabitans aurantiacus</name>
    <dbReference type="NCBI Taxonomy" id="1930061"/>
    <lineage>
        <taxon>Bacteria</taxon>
        <taxon>Bacillati</taxon>
        <taxon>Actinomycetota</taxon>
        <taxon>Actinomycetes</taxon>
        <taxon>Micrococcales</taxon>
        <taxon>Beutenbergiaceae</taxon>
        <taxon>Litorihabitans</taxon>
    </lineage>
</organism>
<accession>A0AA37XGH8</accession>
<sequence>MPANTQLEHRLVSTRAVLETYIGRVLPDWEQFARGTELVTVERGEVLVPSHTHHPFAYHVVRGMLKLQVSDGRIGRTVALIGENEFATCWTGLGMASYARVAARIVPHQRADPRLRPEGSPYSLVAIEPTTVLRATTTTVEALAERHHAWSILLSTVLATSIVRITAAVPEMHLTSPEERYRSIRARRPDLVERISQRELAAHLGVTEVGMSRIVRRVAAQLAAAEPGA</sequence>
<dbReference type="EMBL" id="BSUM01000001">
    <property type="protein sequence ID" value="GMA32541.1"/>
    <property type="molecule type" value="Genomic_DNA"/>
</dbReference>